<evidence type="ECO:0000313" key="3">
    <source>
        <dbReference type="Proteomes" id="UP001596391"/>
    </source>
</evidence>
<sequence>MRRWEWVAAMMLSAASMTLSAQSTHYSHAADDPSLTALRTGTLNVWVVRKAAPGWKPAGSDTALMGNLPTTMAEQTAGSFGTASSNYGQTASTYGHNASSVGSNASDVGQTAGSVGQTAGNFGTASSNYGTASSNYGQTAGSYGQTAGSFSGTGTAAPGATTGPRLVRGSDPVWSATFARLRTDFPELHTHVSTVREEDLVDALQATQGTTIAPDLLLISPNGWSWAETGQGAAWSSVMVPLGALRFPSQMEGLTGATITAALPTVLRGAGHPLSARAFAVWLQSFRRCDACTPIIPASYSDQERLAAAAARSVLVSDTADGSADSAYATSDASLVRAEILQGPHTVALDSLQLRSDVIDSVSGDVFALVSVRVTAEVNSGFGVVQAMVVERRDNDGNWHVLHVTPDMSASMEMRAKKYLSAYAITAEKVVPAEVVTLDSPKDGAFTTLRPELGWEHKGAPTLEVIEWQRGGPEHWGAASMFLVPDDGQHLRTRATADFVARPGQYRWRVWALSPSGDLAVSEWSSFAADH</sequence>
<accession>A0ABW1ZB99</accession>
<evidence type="ECO:0000256" key="1">
    <source>
        <dbReference type="SAM" id="SignalP"/>
    </source>
</evidence>
<dbReference type="Proteomes" id="UP001596391">
    <property type="component" value="Unassembled WGS sequence"/>
</dbReference>
<keyword evidence="1" id="KW-0732">Signal</keyword>
<feature type="signal peptide" evidence="1">
    <location>
        <begin position="1"/>
        <end position="21"/>
    </location>
</feature>
<dbReference type="RefSeq" id="WP_263370099.1">
    <property type="nucleotide sequence ID" value="NZ_JAGSYD010000001.1"/>
</dbReference>
<protein>
    <submittedName>
        <fullName evidence="2">Uncharacterized protein</fullName>
    </submittedName>
</protein>
<reference evidence="3" key="1">
    <citation type="journal article" date="2019" name="Int. J. Syst. Evol. Microbiol.">
        <title>The Global Catalogue of Microorganisms (GCM) 10K type strain sequencing project: providing services to taxonomists for standard genome sequencing and annotation.</title>
        <authorList>
            <consortium name="The Broad Institute Genomics Platform"/>
            <consortium name="The Broad Institute Genome Sequencing Center for Infectious Disease"/>
            <person name="Wu L."/>
            <person name="Ma J."/>
        </authorList>
    </citation>
    <scope>NUCLEOTIDE SEQUENCE [LARGE SCALE GENOMIC DNA]</scope>
    <source>
        <strain evidence="3">CGMCC 1.16026</strain>
    </source>
</reference>
<comment type="caution">
    <text evidence="2">The sequence shown here is derived from an EMBL/GenBank/DDBJ whole genome shotgun (WGS) entry which is preliminary data.</text>
</comment>
<gene>
    <name evidence="2" type="ORF">ACFQBQ_12705</name>
</gene>
<feature type="chain" id="PRO_5045614596" evidence="1">
    <location>
        <begin position="22"/>
        <end position="531"/>
    </location>
</feature>
<dbReference type="EMBL" id="JBHSWI010000001">
    <property type="protein sequence ID" value="MFC6646429.1"/>
    <property type="molecule type" value="Genomic_DNA"/>
</dbReference>
<proteinExistence type="predicted"/>
<name>A0ABW1ZB99_9BACT</name>
<organism evidence="2 3">
    <name type="scientific">Granulicella cerasi</name>
    <dbReference type="NCBI Taxonomy" id="741063"/>
    <lineage>
        <taxon>Bacteria</taxon>
        <taxon>Pseudomonadati</taxon>
        <taxon>Acidobacteriota</taxon>
        <taxon>Terriglobia</taxon>
        <taxon>Terriglobales</taxon>
        <taxon>Acidobacteriaceae</taxon>
        <taxon>Granulicella</taxon>
    </lineage>
</organism>
<evidence type="ECO:0000313" key="2">
    <source>
        <dbReference type="EMBL" id="MFC6646429.1"/>
    </source>
</evidence>
<keyword evidence="3" id="KW-1185">Reference proteome</keyword>